<evidence type="ECO:0000313" key="11">
    <source>
        <dbReference type="Proteomes" id="UP000189940"/>
    </source>
</evidence>
<dbReference type="OrthoDB" id="9814020at2"/>
<name>A0A1V4HZH9_NITVU</name>
<evidence type="ECO:0000256" key="6">
    <source>
        <dbReference type="ARBA" id="ARBA00022989"/>
    </source>
</evidence>
<evidence type="ECO:0000256" key="3">
    <source>
        <dbReference type="ARBA" id="ARBA00022475"/>
    </source>
</evidence>
<evidence type="ECO:0000256" key="7">
    <source>
        <dbReference type="ARBA" id="ARBA00023136"/>
    </source>
</evidence>
<sequence length="149" mass="14995">MPELSVIETLFTPWQSLAGGVLIGLASVLLMLTLGRVMGATGVLAGVLTPSAHPDAGWRLALLAGMISGPLVVLAVTGQMPAVEVPASMPMLLAGGLLVGIGVTYGSGCTSGHGVCGMARLSRRSIAATATFMLTTGLTVFVIRHVLGA</sequence>
<feature type="transmembrane region" description="Helical" evidence="9">
    <location>
        <begin position="87"/>
        <end position="105"/>
    </location>
</feature>
<accession>A0A1V4HZH9</accession>
<proteinExistence type="inferred from homology"/>
<keyword evidence="6 9" id="KW-1133">Transmembrane helix</keyword>
<evidence type="ECO:0000256" key="4">
    <source>
        <dbReference type="ARBA" id="ARBA00022519"/>
    </source>
</evidence>
<keyword evidence="11" id="KW-1185">Reference proteome</keyword>
<keyword evidence="7 9" id="KW-0472">Membrane</keyword>
<dbReference type="GO" id="GO:0005886">
    <property type="term" value="C:plasma membrane"/>
    <property type="evidence" value="ECO:0007669"/>
    <property type="project" value="UniProtKB-SubCell"/>
</dbReference>
<keyword evidence="3" id="KW-1003">Cell membrane</keyword>
<evidence type="ECO:0000313" key="10">
    <source>
        <dbReference type="EMBL" id="OPH83275.1"/>
    </source>
</evidence>
<dbReference type="STRING" id="29421.B2M20_07755"/>
<dbReference type="RefSeq" id="WP_079446489.1">
    <property type="nucleotide sequence ID" value="NZ_MWPQ01000035.1"/>
</dbReference>
<dbReference type="InterPro" id="IPR007272">
    <property type="entry name" value="Sulf_transp_TsuA/YedE"/>
</dbReference>
<dbReference type="EMBL" id="MWPQ01000035">
    <property type="protein sequence ID" value="OPH83275.1"/>
    <property type="molecule type" value="Genomic_DNA"/>
</dbReference>
<dbReference type="Proteomes" id="UP000189940">
    <property type="component" value="Unassembled WGS sequence"/>
</dbReference>
<protein>
    <submittedName>
        <fullName evidence="10">Uncharacterized protein</fullName>
    </submittedName>
</protein>
<comment type="similarity">
    <text evidence="8">Belongs to the TsuA/YedE (TC 9.B.102) family.</text>
</comment>
<reference evidence="10 11" key="1">
    <citation type="submission" date="2017-02" db="EMBL/GenBank/DDBJ databases">
        <title>Genome sequence of the nitrite-oxidizing bacterium Nitrobacter vulgaris strain Ab1.</title>
        <authorList>
            <person name="Mellbye B.L."/>
            <person name="Davis E.W."/>
            <person name="Spieck E."/>
            <person name="Chang J.H."/>
            <person name="Bottomley P.J."/>
            <person name="Sayavedra-Soto L.A."/>
        </authorList>
    </citation>
    <scope>NUCLEOTIDE SEQUENCE [LARGE SCALE GENOMIC DNA]</scope>
    <source>
        <strain evidence="10 11">Ab1</strain>
    </source>
</reference>
<feature type="transmembrane region" description="Helical" evidence="9">
    <location>
        <begin position="126"/>
        <end position="147"/>
    </location>
</feature>
<comment type="caution">
    <text evidence="10">The sequence shown here is derived from an EMBL/GenBank/DDBJ whole genome shotgun (WGS) entry which is preliminary data.</text>
</comment>
<organism evidence="10 11">
    <name type="scientific">Nitrobacter vulgaris</name>
    <dbReference type="NCBI Taxonomy" id="29421"/>
    <lineage>
        <taxon>Bacteria</taxon>
        <taxon>Pseudomonadati</taxon>
        <taxon>Pseudomonadota</taxon>
        <taxon>Alphaproteobacteria</taxon>
        <taxon>Hyphomicrobiales</taxon>
        <taxon>Nitrobacteraceae</taxon>
        <taxon>Nitrobacter</taxon>
    </lineage>
</organism>
<evidence type="ECO:0000256" key="1">
    <source>
        <dbReference type="ARBA" id="ARBA00004429"/>
    </source>
</evidence>
<dbReference type="Pfam" id="PF04143">
    <property type="entry name" value="Sulf_transp"/>
    <property type="match status" value="1"/>
</dbReference>
<feature type="transmembrane region" description="Helical" evidence="9">
    <location>
        <begin position="60"/>
        <end position="81"/>
    </location>
</feature>
<feature type="transmembrane region" description="Helical" evidence="9">
    <location>
        <begin position="20"/>
        <end position="48"/>
    </location>
</feature>
<dbReference type="AlphaFoldDB" id="A0A1V4HZH9"/>
<comment type="subcellular location">
    <subcellularLocation>
        <location evidence="1">Cell inner membrane</location>
        <topology evidence="1">Multi-pass membrane protein</topology>
    </subcellularLocation>
</comment>
<evidence type="ECO:0000256" key="8">
    <source>
        <dbReference type="ARBA" id="ARBA00035655"/>
    </source>
</evidence>
<dbReference type="PANTHER" id="PTHR30574:SF1">
    <property type="entry name" value="SULPHUR TRANSPORT DOMAIN-CONTAINING PROTEIN"/>
    <property type="match status" value="1"/>
</dbReference>
<gene>
    <name evidence="10" type="ORF">B2M20_07755</name>
</gene>
<dbReference type="PANTHER" id="PTHR30574">
    <property type="entry name" value="INNER MEMBRANE PROTEIN YEDE"/>
    <property type="match status" value="1"/>
</dbReference>
<keyword evidence="2" id="KW-0813">Transport</keyword>
<keyword evidence="4" id="KW-0997">Cell inner membrane</keyword>
<evidence type="ECO:0000256" key="2">
    <source>
        <dbReference type="ARBA" id="ARBA00022448"/>
    </source>
</evidence>
<evidence type="ECO:0000256" key="9">
    <source>
        <dbReference type="SAM" id="Phobius"/>
    </source>
</evidence>
<evidence type="ECO:0000256" key="5">
    <source>
        <dbReference type="ARBA" id="ARBA00022692"/>
    </source>
</evidence>
<keyword evidence="5 9" id="KW-0812">Transmembrane</keyword>